<dbReference type="GeneID" id="95595229"/>
<sequence>MDEPRPSFKITVAVDQDESPRSSVSHSSIEITAEGQVDEYVIKRSIARAARMHQERLKDLWSYQEIAAHLRVQQDTVRSYHEHGLLPPHDYVEGDQPYWYGSAIRAWAARRSAVPMTPQVIHMGSPLPERAERRIALALIFVPMEHRERYRQEWVNEMAQLSPQEAMVSALHLLLLAPKMGMLLMLGRIFGREA</sequence>
<name>A0ABQ3SKS2_9ACTN</name>
<proteinExistence type="predicted"/>
<feature type="region of interest" description="Disordered" evidence="1">
    <location>
        <begin position="1"/>
        <end position="27"/>
    </location>
</feature>
<evidence type="ECO:0000313" key="2">
    <source>
        <dbReference type="EMBL" id="GHI68742.1"/>
    </source>
</evidence>
<dbReference type="SUPFAM" id="SSF46955">
    <property type="entry name" value="Putative DNA-binding domain"/>
    <property type="match status" value="1"/>
</dbReference>
<dbReference type="RefSeq" id="WP_308431134.1">
    <property type="nucleotide sequence ID" value="NZ_BMRL01000021.1"/>
</dbReference>
<gene>
    <name evidence="2" type="ORF">Snoj_26600</name>
</gene>
<comment type="caution">
    <text evidence="2">The sequence shown here is derived from an EMBL/GenBank/DDBJ whole genome shotgun (WGS) entry which is preliminary data.</text>
</comment>
<keyword evidence="3" id="KW-1185">Reference proteome</keyword>
<accession>A0ABQ3SKS2</accession>
<protein>
    <submittedName>
        <fullName evidence="2">Uncharacterized protein</fullName>
    </submittedName>
</protein>
<evidence type="ECO:0000256" key="1">
    <source>
        <dbReference type="SAM" id="MobiDB-lite"/>
    </source>
</evidence>
<evidence type="ECO:0000313" key="3">
    <source>
        <dbReference type="Proteomes" id="UP000613974"/>
    </source>
</evidence>
<dbReference type="EMBL" id="BNEC01000003">
    <property type="protein sequence ID" value="GHI68742.1"/>
    <property type="molecule type" value="Genomic_DNA"/>
</dbReference>
<dbReference type="InterPro" id="IPR009061">
    <property type="entry name" value="DNA-bd_dom_put_sf"/>
</dbReference>
<organism evidence="2 3">
    <name type="scientific">Streptomyces nojiriensis</name>
    <dbReference type="NCBI Taxonomy" id="66374"/>
    <lineage>
        <taxon>Bacteria</taxon>
        <taxon>Bacillati</taxon>
        <taxon>Actinomycetota</taxon>
        <taxon>Actinomycetes</taxon>
        <taxon>Kitasatosporales</taxon>
        <taxon>Streptomycetaceae</taxon>
        <taxon>Streptomyces</taxon>
    </lineage>
</organism>
<dbReference type="Proteomes" id="UP000613974">
    <property type="component" value="Unassembled WGS sequence"/>
</dbReference>
<reference evidence="3" key="1">
    <citation type="submission" date="2023-07" db="EMBL/GenBank/DDBJ databases">
        <title>Whole genome shotgun sequence of Streptomyces nojiriensis NBRC 13794.</title>
        <authorList>
            <person name="Komaki H."/>
            <person name="Tamura T."/>
        </authorList>
    </citation>
    <scope>NUCLEOTIDE SEQUENCE [LARGE SCALE GENOMIC DNA]</scope>
    <source>
        <strain evidence="3">NBRC 13794</strain>
    </source>
</reference>